<proteinExistence type="predicted"/>
<sequence length="447" mass="48495">MTDTRPGGRAPEAFVLTGAFWVVCRNPRYLQELSARGLKVLLITPESYREVARTCMKDPDHPASLIDDIAFVDGSLDQEGSFIPGFIARARDWRRQYTVVGAYAVGETLVEPTGLLGDALGLPGPGLRATRACRSKYLQRWYLDEFGPASLVVPPGEREETALDGLAYPVVAKPATRHSSSGVVTVADAAELRDRLADYPAYETVLVEEQVQGQEYSVESLVQGGEVIFASVTRKETTESHARSFVELSHSVPNARTEEDEALLSASRRLLTTLDFRDGIAHAEWRLGADGRPYLMEIAARTPGDGLLALYQLATGRPLEPEIVRIALGEHASYPAPRRWARQVYLDHEPGTLEDVTVDWPGVSPVWVGDGGMWPELAPGGPDAPPTLRAVLVLKDKGAPLSPLTSSDDRAVTFLIDAPTPGELDELERRVRAAVTLTVGTAAGHGS</sequence>
<dbReference type="InterPro" id="IPR011761">
    <property type="entry name" value="ATP-grasp"/>
</dbReference>
<evidence type="ECO:0000313" key="7">
    <source>
        <dbReference type="Proteomes" id="UP001596139"/>
    </source>
</evidence>
<protein>
    <submittedName>
        <fullName evidence="6">Acetyl-CoA carboxylase biotin carboxylase subunit family protein</fullName>
    </submittedName>
</protein>
<evidence type="ECO:0000256" key="3">
    <source>
        <dbReference type="ARBA" id="ARBA00022840"/>
    </source>
</evidence>
<dbReference type="Proteomes" id="UP001596139">
    <property type="component" value="Unassembled WGS sequence"/>
</dbReference>
<evidence type="ECO:0000313" key="6">
    <source>
        <dbReference type="EMBL" id="MFC6067327.1"/>
    </source>
</evidence>
<comment type="caution">
    <text evidence="6">The sequence shown here is derived from an EMBL/GenBank/DDBJ whole genome shotgun (WGS) entry which is preliminary data.</text>
</comment>
<dbReference type="EMBL" id="JBHSPX010000012">
    <property type="protein sequence ID" value="MFC6067327.1"/>
    <property type="molecule type" value="Genomic_DNA"/>
</dbReference>
<dbReference type="Gene3D" id="3.30.470.20">
    <property type="entry name" value="ATP-grasp fold, B domain"/>
    <property type="match status" value="1"/>
</dbReference>
<keyword evidence="3 4" id="KW-0067">ATP-binding</keyword>
<dbReference type="RefSeq" id="WP_031057378.1">
    <property type="nucleotide sequence ID" value="NZ_JBHSPX010000012.1"/>
</dbReference>
<dbReference type="InterPro" id="IPR052032">
    <property type="entry name" value="ATP-dep_AA_Ligase"/>
</dbReference>
<evidence type="ECO:0000259" key="5">
    <source>
        <dbReference type="PROSITE" id="PS50975"/>
    </source>
</evidence>
<dbReference type="SUPFAM" id="SSF56059">
    <property type="entry name" value="Glutathione synthetase ATP-binding domain-like"/>
    <property type="match status" value="1"/>
</dbReference>
<dbReference type="PROSITE" id="PS50975">
    <property type="entry name" value="ATP_GRASP"/>
    <property type="match status" value="1"/>
</dbReference>
<dbReference type="PANTHER" id="PTHR43585:SF2">
    <property type="entry name" value="ATP-GRASP ENZYME FSQD"/>
    <property type="match status" value="1"/>
</dbReference>
<gene>
    <name evidence="6" type="ORF">ACFP4F_32945</name>
</gene>
<accession>A0ABW1MW79</accession>
<evidence type="ECO:0000256" key="1">
    <source>
        <dbReference type="ARBA" id="ARBA00022598"/>
    </source>
</evidence>
<dbReference type="Gene3D" id="3.30.1490.20">
    <property type="entry name" value="ATP-grasp fold, A domain"/>
    <property type="match status" value="1"/>
</dbReference>
<dbReference type="Pfam" id="PF13535">
    <property type="entry name" value="ATP-grasp_4"/>
    <property type="match status" value="1"/>
</dbReference>
<keyword evidence="2 4" id="KW-0547">Nucleotide-binding</keyword>
<evidence type="ECO:0000256" key="4">
    <source>
        <dbReference type="PROSITE-ProRule" id="PRU00409"/>
    </source>
</evidence>
<dbReference type="PANTHER" id="PTHR43585">
    <property type="entry name" value="FUMIPYRROLE BIOSYNTHESIS PROTEIN C"/>
    <property type="match status" value="1"/>
</dbReference>
<dbReference type="InterPro" id="IPR013815">
    <property type="entry name" value="ATP_grasp_subdomain_1"/>
</dbReference>
<keyword evidence="1" id="KW-0436">Ligase</keyword>
<keyword evidence="7" id="KW-1185">Reference proteome</keyword>
<evidence type="ECO:0000256" key="2">
    <source>
        <dbReference type="ARBA" id="ARBA00022741"/>
    </source>
</evidence>
<name>A0ABW1MW79_9ACTN</name>
<feature type="domain" description="ATP-grasp" evidence="5">
    <location>
        <begin position="136"/>
        <end position="328"/>
    </location>
</feature>
<reference evidence="7" key="1">
    <citation type="journal article" date="2019" name="Int. J. Syst. Evol. Microbiol.">
        <title>The Global Catalogue of Microorganisms (GCM) 10K type strain sequencing project: providing services to taxonomists for standard genome sequencing and annotation.</title>
        <authorList>
            <consortium name="The Broad Institute Genomics Platform"/>
            <consortium name="The Broad Institute Genome Sequencing Center for Infectious Disease"/>
            <person name="Wu L."/>
            <person name="Ma J."/>
        </authorList>
    </citation>
    <scope>NUCLEOTIDE SEQUENCE [LARGE SCALE GENOMIC DNA]</scope>
    <source>
        <strain evidence="7">CGMCC 1.15180</strain>
    </source>
</reference>
<organism evidence="6 7">
    <name type="scientific">Streptomyces ochraceiscleroticus</name>
    <dbReference type="NCBI Taxonomy" id="47761"/>
    <lineage>
        <taxon>Bacteria</taxon>
        <taxon>Bacillati</taxon>
        <taxon>Actinomycetota</taxon>
        <taxon>Actinomycetes</taxon>
        <taxon>Kitasatosporales</taxon>
        <taxon>Streptomycetaceae</taxon>
        <taxon>Streptomyces</taxon>
    </lineage>
</organism>